<keyword evidence="4 6" id="KW-0472">Membrane</keyword>
<reference evidence="7 8" key="1">
    <citation type="submission" date="2024-11" db="EMBL/GenBank/DDBJ databases">
        <title>First Report of Moraxella oculi in Brazil in an Infectious Bovine Keratoconjunctivitis Outbreak.</title>
        <authorList>
            <person name="Carvalho C.V."/>
            <person name="Domingues R."/>
            <person name="Coutinho C."/>
            <person name="Honorio N.T.B.S."/>
            <person name="Faza D.R.L.R."/>
            <person name="Carvalho W.A."/>
            <person name="Machado A.B.F."/>
            <person name="Martins M.F."/>
            <person name="Gaspar E.B."/>
        </authorList>
    </citation>
    <scope>NUCLEOTIDE SEQUENCE [LARGE SCALE GENOMIC DNA]</scope>
    <source>
        <strain evidence="7 8">2117LE</strain>
    </source>
</reference>
<dbReference type="Proteomes" id="UP001624684">
    <property type="component" value="Unassembled WGS sequence"/>
</dbReference>
<evidence type="ECO:0000256" key="2">
    <source>
        <dbReference type="ARBA" id="ARBA00022692"/>
    </source>
</evidence>
<gene>
    <name evidence="7" type="ORF">ACJHVH_08300</name>
</gene>
<feature type="transmembrane region" description="Helical" evidence="6">
    <location>
        <begin position="172"/>
        <end position="192"/>
    </location>
</feature>
<evidence type="ECO:0000313" key="8">
    <source>
        <dbReference type="Proteomes" id="UP001624684"/>
    </source>
</evidence>
<evidence type="ECO:0000256" key="5">
    <source>
        <dbReference type="SAM" id="MobiDB-lite"/>
    </source>
</evidence>
<feature type="transmembrane region" description="Helical" evidence="6">
    <location>
        <begin position="237"/>
        <end position="255"/>
    </location>
</feature>
<protein>
    <submittedName>
        <fullName evidence="7">Type IV secretion system protein</fullName>
    </submittedName>
</protein>
<name>A0ABW8U8T3_9GAMM</name>
<dbReference type="RefSeq" id="WP_407069490.1">
    <property type="nucleotide sequence ID" value="NZ_JBJJXE010000016.1"/>
</dbReference>
<feature type="compositionally biased region" description="Gly residues" evidence="5">
    <location>
        <begin position="294"/>
        <end position="303"/>
    </location>
</feature>
<keyword evidence="3 6" id="KW-1133">Transmembrane helix</keyword>
<dbReference type="Pfam" id="PF04610">
    <property type="entry name" value="TrbL"/>
    <property type="match status" value="1"/>
</dbReference>
<comment type="caution">
    <text evidence="7">The sequence shown here is derived from an EMBL/GenBank/DDBJ whole genome shotgun (WGS) entry which is preliminary data.</text>
</comment>
<comment type="subcellular location">
    <subcellularLocation>
        <location evidence="1">Membrane</location>
        <topology evidence="1">Multi-pass membrane protein</topology>
    </subcellularLocation>
</comment>
<evidence type="ECO:0000313" key="7">
    <source>
        <dbReference type="EMBL" id="MFL1732980.1"/>
    </source>
</evidence>
<organism evidence="7 8">
    <name type="scientific">Moraxella oculi</name>
    <dbReference type="NCBI Taxonomy" id="2940516"/>
    <lineage>
        <taxon>Bacteria</taxon>
        <taxon>Pseudomonadati</taxon>
        <taxon>Pseudomonadota</taxon>
        <taxon>Gammaproteobacteria</taxon>
        <taxon>Moraxellales</taxon>
        <taxon>Moraxellaceae</taxon>
        <taxon>Moraxella</taxon>
    </lineage>
</organism>
<keyword evidence="2 6" id="KW-0812">Transmembrane</keyword>
<feature type="region of interest" description="Disordered" evidence="5">
    <location>
        <begin position="292"/>
        <end position="318"/>
    </location>
</feature>
<proteinExistence type="predicted"/>
<dbReference type="InterPro" id="IPR007688">
    <property type="entry name" value="Conjugal_tfr_TrbL/VirB6"/>
</dbReference>
<feature type="transmembrane region" description="Helical" evidence="6">
    <location>
        <begin position="204"/>
        <end position="225"/>
    </location>
</feature>
<feature type="transmembrane region" description="Helical" evidence="6">
    <location>
        <begin position="261"/>
        <end position="280"/>
    </location>
</feature>
<evidence type="ECO:0000256" key="6">
    <source>
        <dbReference type="SAM" id="Phobius"/>
    </source>
</evidence>
<keyword evidence="8" id="KW-1185">Reference proteome</keyword>
<evidence type="ECO:0000256" key="1">
    <source>
        <dbReference type="ARBA" id="ARBA00004141"/>
    </source>
</evidence>
<dbReference type="EMBL" id="JBJJXE010000016">
    <property type="protein sequence ID" value="MFL1732980.1"/>
    <property type="molecule type" value="Genomic_DNA"/>
</dbReference>
<accession>A0ABW8U8T3</accession>
<sequence>MSSEVFTKIFAHIDEVVIDNISNGTQNLLTAISPLIVASFTIYLAFVILSYFDNPPQQIIVDLFKRTFAVLVVVGLSLNISNYNEYVLPVVLNLGDWLSQEFSKGDTSASALDALVTQLIDTVTKNEDELVTLPMPFGLGQYIGAVITNALIIISFGAFLVIASAYILLAKVFMAILGVIGPVFIALFLFPTTRQFAMGWLNQVVNYSLFSLLVNITAGVMLAYLKTTTALETPISNMGLIHTILTTILFLVVLLKLPELASGLVGGIANNGFGGFASSLSSTSRMSRIFSGSSKGGAGGKNGGSIAQTKIKPESAGR</sequence>
<evidence type="ECO:0000256" key="4">
    <source>
        <dbReference type="ARBA" id="ARBA00023136"/>
    </source>
</evidence>
<feature type="transmembrane region" description="Helical" evidence="6">
    <location>
        <begin position="31"/>
        <end position="51"/>
    </location>
</feature>
<evidence type="ECO:0000256" key="3">
    <source>
        <dbReference type="ARBA" id="ARBA00022989"/>
    </source>
</evidence>
<feature type="transmembrane region" description="Helical" evidence="6">
    <location>
        <begin position="142"/>
        <end position="165"/>
    </location>
</feature>